<keyword evidence="1" id="KW-0472">Membrane</keyword>
<evidence type="ECO:0000313" key="2">
    <source>
        <dbReference type="EMBL" id="WEG68863.1"/>
    </source>
</evidence>
<protein>
    <submittedName>
        <fullName evidence="2">Membrane protein a150</fullName>
    </submittedName>
</protein>
<dbReference type="Gene3D" id="2.60.40.2920">
    <property type="match status" value="1"/>
</dbReference>
<reference evidence="2" key="1">
    <citation type="submission" date="2022-09" db="EMBL/GenBank/DDBJ databases">
        <authorList>
            <person name="Vucak M."/>
            <person name="Davison A.J."/>
        </authorList>
    </citation>
    <scope>NUCLEOTIDE SEQUENCE</scope>
    <source>
        <strain evidence="2">Mnat29</strain>
    </source>
</reference>
<reference evidence="2" key="2">
    <citation type="submission" date="2023-06" db="EMBL/GenBank/DDBJ databases">
        <title>Isolation and genome sequencing of cytomegaloviruses from Natal multimammate mice (Mastomys natalensis).</title>
        <authorList>
            <person name="Jarvis M.A."/>
            <person name="Davison A.J."/>
        </authorList>
    </citation>
    <scope>NUCLEOTIDE SEQUENCE</scope>
    <source>
        <strain evidence="2">Mnat29</strain>
    </source>
</reference>
<gene>
    <name evidence="2" type="primary">a150</name>
</gene>
<accession>A0A9Y1IL52</accession>
<dbReference type="InterPro" id="IPR021073">
    <property type="entry name" value="MuHV-1_M157"/>
</dbReference>
<evidence type="ECO:0000256" key="1">
    <source>
        <dbReference type="SAM" id="Phobius"/>
    </source>
</evidence>
<sequence length="363" mass="40661">MMLRFMYIVFVLIYSERNIERGAALPTYHGITVAFSWMNSRSGAEIGTISVNNSFPIITVKGKAAPRERGNFIQNPLKSDPDIIFLTSQRKYLASLRSALKHNLTNLRVRYECVFITQLRECTVTHAGDNMNVSSRIIRFVNGTRYVVATFQSAEQVYVEITTEIDILEKNAGFIYDRWLYVQYKILKLSYPENIDAIFRISLGKIRYVHCTVWSPAPIPFSITITGKGLHPIKGTAFHSVSQAVAMVSGVVPPGSILSELMCSISSPTGWSFILRDPLRKGIRRIPDDAADTYPEHNELSIVSAITAFATLTVLNSVVCAAVVFKRRDKTPPTTARDSFIQRYSSHISMSSSRASTMLDPMV</sequence>
<dbReference type="EMBL" id="OP429121">
    <property type="protein sequence ID" value="WEG68863.1"/>
    <property type="molecule type" value="Genomic_DNA"/>
</dbReference>
<keyword evidence="1" id="KW-1133">Transmembrane helix</keyword>
<keyword evidence="1" id="KW-0812">Transmembrane</keyword>
<organism evidence="2">
    <name type="scientific">Mastomys natalensis cytomegalovirus 1</name>
    <dbReference type="NCBI Taxonomy" id="2973541"/>
    <lineage>
        <taxon>Viruses</taxon>
        <taxon>Duplodnaviria</taxon>
        <taxon>Heunggongvirae</taxon>
        <taxon>Peploviricota</taxon>
        <taxon>Herviviricetes</taxon>
        <taxon>Herpesvirales</taxon>
        <taxon>Orthoherpesviridae</taxon>
        <taxon>Betaherpesvirinae</taxon>
        <taxon>Muromegalovirus</taxon>
    </lineage>
</organism>
<dbReference type="Gene3D" id="3.30.500.30">
    <property type="match status" value="1"/>
</dbReference>
<feature type="transmembrane region" description="Helical" evidence="1">
    <location>
        <begin position="302"/>
        <end position="325"/>
    </location>
</feature>
<proteinExistence type="predicted"/>
<name>A0A9Y1IL52_9BETA</name>
<dbReference type="Pfam" id="PF11624">
    <property type="entry name" value="M157"/>
    <property type="match status" value="1"/>
</dbReference>